<feature type="transmembrane region" description="Helical" evidence="5">
    <location>
        <begin position="132"/>
        <end position="155"/>
    </location>
</feature>
<feature type="transmembrane region" description="Helical" evidence="5">
    <location>
        <begin position="252"/>
        <end position="275"/>
    </location>
</feature>
<feature type="transmembrane region" description="Helical" evidence="5">
    <location>
        <begin position="57"/>
        <end position="78"/>
    </location>
</feature>
<dbReference type="Gene3D" id="1.20.1740.10">
    <property type="entry name" value="Amino acid/polyamine transporter I"/>
    <property type="match status" value="1"/>
</dbReference>
<evidence type="ECO:0000256" key="5">
    <source>
        <dbReference type="SAM" id="Phobius"/>
    </source>
</evidence>
<dbReference type="PANTHER" id="PTHR11785">
    <property type="entry name" value="AMINO ACID TRANSPORTER"/>
    <property type="match status" value="1"/>
</dbReference>
<dbReference type="GO" id="GO:0015179">
    <property type="term" value="F:L-amino acid transmembrane transporter activity"/>
    <property type="evidence" value="ECO:0007669"/>
    <property type="project" value="TreeGrafter"/>
</dbReference>
<feature type="transmembrane region" description="Helical" evidence="5">
    <location>
        <begin position="185"/>
        <end position="207"/>
    </location>
</feature>
<evidence type="ECO:0000256" key="2">
    <source>
        <dbReference type="ARBA" id="ARBA00022692"/>
    </source>
</evidence>
<comment type="subcellular location">
    <subcellularLocation>
        <location evidence="1">Membrane</location>
        <topology evidence="1">Multi-pass membrane protein</topology>
    </subcellularLocation>
</comment>
<comment type="caution">
    <text evidence="6">The sequence shown here is derived from an EMBL/GenBank/DDBJ whole genome shotgun (WGS) entry which is preliminary data.</text>
</comment>
<dbReference type="GO" id="GO:0016020">
    <property type="term" value="C:membrane"/>
    <property type="evidence" value="ECO:0007669"/>
    <property type="project" value="UniProtKB-SubCell"/>
</dbReference>
<dbReference type="PIRSF" id="PIRSF006060">
    <property type="entry name" value="AA_transporter"/>
    <property type="match status" value="1"/>
</dbReference>
<keyword evidence="4 5" id="KW-0472">Membrane</keyword>
<evidence type="ECO:0000256" key="1">
    <source>
        <dbReference type="ARBA" id="ARBA00004141"/>
    </source>
</evidence>
<protein>
    <submittedName>
        <fullName evidence="6">Y+L amino acid transporter 2</fullName>
    </submittedName>
</protein>
<feature type="transmembrane region" description="Helical" evidence="5">
    <location>
        <begin position="98"/>
        <end position="120"/>
    </location>
</feature>
<feature type="transmembrane region" description="Helical" evidence="5">
    <location>
        <begin position="227"/>
        <end position="246"/>
    </location>
</feature>
<organism evidence="6 7">
    <name type="scientific">Halocaridina rubra</name>
    <name type="common">Hawaiian red shrimp</name>
    <dbReference type="NCBI Taxonomy" id="373956"/>
    <lineage>
        <taxon>Eukaryota</taxon>
        <taxon>Metazoa</taxon>
        <taxon>Ecdysozoa</taxon>
        <taxon>Arthropoda</taxon>
        <taxon>Crustacea</taxon>
        <taxon>Multicrustacea</taxon>
        <taxon>Malacostraca</taxon>
        <taxon>Eumalacostraca</taxon>
        <taxon>Eucarida</taxon>
        <taxon>Decapoda</taxon>
        <taxon>Pleocyemata</taxon>
        <taxon>Caridea</taxon>
        <taxon>Atyoidea</taxon>
        <taxon>Atyidae</taxon>
        <taxon>Halocaridina</taxon>
    </lineage>
</organism>
<dbReference type="PANTHER" id="PTHR11785:SF240">
    <property type="entry name" value="LD25378P"/>
    <property type="match status" value="1"/>
</dbReference>
<evidence type="ECO:0000313" key="7">
    <source>
        <dbReference type="Proteomes" id="UP001381693"/>
    </source>
</evidence>
<dbReference type="Pfam" id="PF13520">
    <property type="entry name" value="AA_permease_2"/>
    <property type="match status" value="1"/>
</dbReference>
<evidence type="ECO:0000256" key="4">
    <source>
        <dbReference type="ARBA" id="ARBA00023136"/>
    </source>
</evidence>
<dbReference type="InterPro" id="IPR002293">
    <property type="entry name" value="AA/rel_permease1"/>
</dbReference>
<feature type="transmembrane region" description="Helical" evidence="5">
    <location>
        <begin position="287"/>
        <end position="308"/>
    </location>
</feature>
<reference evidence="6 7" key="1">
    <citation type="submission" date="2023-11" db="EMBL/GenBank/DDBJ databases">
        <title>Halocaridina rubra genome assembly.</title>
        <authorList>
            <person name="Smith C."/>
        </authorList>
    </citation>
    <scope>NUCLEOTIDE SEQUENCE [LARGE SCALE GENOMIC DNA]</scope>
    <source>
        <strain evidence="6">EP-1</strain>
        <tissue evidence="6">Whole</tissue>
    </source>
</reference>
<evidence type="ECO:0000256" key="3">
    <source>
        <dbReference type="ARBA" id="ARBA00022989"/>
    </source>
</evidence>
<dbReference type="EMBL" id="JAXCGZ010011375">
    <property type="protein sequence ID" value="KAK7075051.1"/>
    <property type="molecule type" value="Genomic_DNA"/>
</dbReference>
<keyword evidence="2 5" id="KW-0812">Transmembrane</keyword>
<name>A0AAN8ZZX7_HALRR</name>
<accession>A0AAN8ZZX7</accession>
<dbReference type="InterPro" id="IPR050598">
    <property type="entry name" value="AminoAcid_Transporter"/>
</dbReference>
<dbReference type="FunFam" id="1.20.1740.10:FF:000119">
    <property type="entry name" value="Solute carrier family 7 member 7"/>
    <property type="match status" value="1"/>
</dbReference>
<feature type="transmembrane region" description="Helical" evidence="5">
    <location>
        <begin position="314"/>
        <end position="332"/>
    </location>
</feature>
<gene>
    <name evidence="6" type="primary">SLC7A6_5</name>
    <name evidence="6" type="ORF">SK128_006944</name>
</gene>
<dbReference type="AlphaFoldDB" id="A0AAN8ZZX7"/>
<proteinExistence type="predicted"/>
<keyword evidence="3 5" id="KW-1133">Transmembrane helix</keyword>
<evidence type="ECO:0000313" key="6">
    <source>
        <dbReference type="EMBL" id="KAK7075051.1"/>
    </source>
</evidence>
<dbReference type="Proteomes" id="UP001381693">
    <property type="component" value="Unassembled WGS sequence"/>
</dbReference>
<keyword evidence="7" id="KW-1185">Reference proteome</keyword>
<sequence>MYNGRCVSVEKGISSLATPKRFPNFRRSCTPRSSDIPCFLTWVNCTNVKWATKVQDVFTASKILALVVIIAAGVYHLATGNVDNYRKPFEGTNTDAAAFATAFYQGLFSFAGWNYLNFVVEELQDPYRNLPRAIMISMPLVTIVYFLTNLAYFAVLTPTEMLASNAVAVSFGDRMLGVMSWTMPFFVVCSTFGSLNGGIFASSRLFFVGARQGHLPQVLALINKENYTPVPSLLFLGFMTVFMLISSDVATLINYISFTESSFILTSIAALLWLRYKEPNRHRPIKVWIGFPILFFVICLFLVVLPIIQRPIELGVAILVISVGVPVYYFCIHREKKSKWLSNFMDNVTRTTQILCGGLPEEKAD</sequence>